<dbReference type="RefSeq" id="WP_014743589.1">
    <property type="nucleotide sequence ID" value="NC_017956.1"/>
</dbReference>
<keyword evidence="2" id="KW-1185">Reference proteome</keyword>
<dbReference type="AlphaFoldDB" id="I3TGM1"/>
<proteinExistence type="predicted"/>
<evidence type="ECO:0000313" key="1">
    <source>
        <dbReference type="EMBL" id="AFK51909.1"/>
    </source>
</evidence>
<dbReference type="STRING" id="1110502.TMO_0070"/>
<accession>I3TGM1</accession>
<reference evidence="1 2" key="1">
    <citation type="journal article" date="2012" name="J. Am. Chem. Soc.">
        <title>Bacterial biosynthesis and maturation of the didemnin anti-cancer agents.</title>
        <authorList>
            <person name="Xu Y."/>
            <person name="Kersten R.D."/>
            <person name="Nam S.J."/>
            <person name="Lu L."/>
            <person name="Al-Suwailem A.M."/>
            <person name="Zheng H."/>
            <person name="Fenical W."/>
            <person name="Dorrestein P.C."/>
            <person name="Moore B.S."/>
            <person name="Qian P.Y."/>
        </authorList>
    </citation>
    <scope>NUCLEOTIDE SEQUENCE [LARGE SCALE GENOMIC DNA]</scope>
    <source>
        <strain evidence="1 2">KA081020-065</strain>
    </source>
</reference>
<dbReference type="KEGG" id="tmo:TMO_0070"/>
<sequence length="93" mass="9819">MTQIIDLAAARAARGLPSCAARLLLADRARAFAAAIRPAPSPAIRAGTRVRWIGADGLPHVDQATTIAGGLAMVTEAGRRRWISLREVEVIHG</sequence>
<dbReference type="HOGENOM" id="CLU_2398666_0_0_5"/>
<name>I3TGM1_TISMK</name>
<organism evidence="1 2">
    <name type="scientific">Tistrella mobilis (strain KA081020-065)</name>
    <dbReference type="NCBI Taxonomy" id="1110502"/>
    <lineage>
        <taxon>Bacteria</taxon>
        <taxon>Pseudomonadati</taxon>
        <taxon>Pseudomonadota</taxon>
        <taxon>Alphaproteobacteria</taxon>
        <taxon>Geminicoccales</taxon>
        <taxon>Geminicoccaceae</taxon>
        <taxon>Tistrella</taxon>
    </lineage>
</organism>
<gene>
    <name evidence="1" type="ordered locus">TMO_0070</name>
</gene>
<protein>
    <submittedName>
        <fullName evidence="1">Uncharacterized protein</fullName>
    </submittedName>
</protein>
<dbReference type="EMBL" id="CP003236">
    <property type="protein sequence ID" value="AFK51909.1"/>
    <property type="molecule type" value="Genomic_DNA"/>
</dbReference>
<dbReference type="Proteomes" id="UP000005258">
    <property type="component" value="Chromosome"/>
</dbReference>
<evidence type="ECO:0000313" key="2">
    <source>
        <dbReference type="Proteomes" id="UP000005258"/>
    </source>
</evidence>